<reference evidence="7 8" key="1">
    <citation type="journal article" date="2006" name="Science">
        <title>The genome of black cottonwood, Populus trichocarpa (Torr. &amp; Gray).</title>
        <authorList>
            <person name="Tuskan G.A."/>
            <person name="Difazio S."/>
            <person name="Jansson S."/>
            <person name="Bohlmann J."/>
            <person name="Grigoriev I."/>
            <person name="Hellsten U."/>
            <person name="Putnam N."/>
            <person name="Ralph S."/>
            <person name="Rombauts S."/>
            <person name="Salamov A."/>
            <person name="Schein J."/>
            <person name="Sterck L."/>
            <person name="Aerts A."/>
            <person name="Bhalerao R.R."/>
            <person name="Bhalerao R.P."/>
            <person name="Blaudez D."/>
            <person name="Boerjan W."/>
            <person name="Brun A."/>
            <person name="Brunner A."/>
            <person name="Busov V."/>
            <person name="Campbell M."/>
            <person name="Carlson J."/>
            <person name="Chalot M."/>
            <person name="Chapman J."/>
            <person name="Chen G.L."/>
            <person name="Cooper D."/>
            <person name="Coutinho P.M."/>
            <person name="Couturier J."/>
            <person name="Covert S."/>
            <person name="Cronk Q."/>
            <person name="Cunningham R."/>
            <person name="Davis J."/>
            <person name="Degroeve S."/>
            <person name="Dejardin A."/>
            <person name="Depamphilis C."/>
            <person name="Detter J."/>
            <person name="Dirks B."/>
            <person name="Dubchak I."/>
            <person name="Duplessis S."/>
            <person name="Ehlting J."/>
            <person name="Ellis B."/>
            <person name="Gendler K."/>
            <person name="Goodstein D."/>
            <person name="Gribskov M."/>
            <person name="Grimwood J."/>
            <person name="Groover A."/>
            <person name="Gunter L."/>
            <person name="Hamberger B."/>
            <person name="Heinze B."/>
            <person name="Helariutta Y."/>
            <person name="Henrissat B."/>
            <person name="Holligan D."/>
            <person name="Holt R."/>
            <person name="Huang W."/>
            <person name="Islam-Faridi N."/>
            <person name="Jones S."/>
            <person name="Jones-Rhoades M."/>
            <person name="Jorgensen R."/>
            <person name="Joshi C."/>
            <person name="Kangasjarvi J."/>
            <person name="Karlsson J."/>
            <person name="Kelleher C."/>
            <person name="Kirkpatrick R."/>
            <person name="Kirst M."/>
            <person name="Kohler A."/>
            <person name="Kalluri U."/>
            <person name="Larimer F."/>
            <person name="Leebens-Mack J."/>
            <person name="Leple J.C."/>
            <person name="Locascio P."/>
            <person name="Lou Y."/>
            <person name="Lucas S."/>
            <person name="Martin F."/>
            <person name="Montanini B."/>
            <person name="Napoli C."/>
            <person name="Nelson D.R."/>
            <person name="Nelson C."/>
            <person name="Nieminen K."/>
            <person name="Nilsson O."/>
            <person name="Pereda V."/>
            <person name="Peter G."/>
            <person name="Philippe R."/>
            <person name="Pilate G."/>
            <person name="Poliakov A."/>
            <person name="Razumovskaya J."/>
            <person name="Richardson P."/>
            <person name="Rinaldi C."/>
            <person name="Ritland K."/>
            <person name="Rouze P."/>
            <person name="Ryaboy D."/>
            <person name="Schmutz J."/>
            <person name="Schrader J."/>
            <person name="Segerman B."/>
            <person name="Shin H."/>
            <person name="Siddiqui A."/>
            <person name="Sterky F."/>
            <person name="Terry A."/>
            <person name="Tsai C.J."/>
            <person name="Uberbacher E."/>
            <person name="Unneberg P."/>
            <person name="Vahala J."/>
            <person name="Wall K."/>
            <person name="Wessler S."/>
            <person name="Yang G."/>
            <person name="Yin T."/>
            <person name="Douglas C."/>
            <person name="Marra M."/>
            <person name="Sandberg G."/>
            <person name="Van de Peer Y."/>
            <person name="Rokhsar D."/>
        </authorList>
    </citation>
    <scope>NUCLEOTIDE SEQUENCE [LARGE SCALE GENOMIC DNA]</scope>
    <source>
        <strain evidence="8">cv. Nisqually</strain>
    </source>
</reference>
<dbReference type="PANTHER" id="PTHR10641:SF1244">
    <property type="entry name" value="TRICHOME DIFFERENTIATION PROTEIN GL1-LIKE"/>
    <property type="match status" value="1"/>
</dbReference>
<dbReference type="eggNOG" id="KOG0048">
    <property type="taxonomic scope" value="Eukaryota"/>
</dbReference>
<feature type="domain" description="HTH myb-type" evidence="6">
    <location>
        <begin position="88"/>
        <end position="142"/>
    </location>
</feature>
<keyword evidence="3" id="KW-0238">DNA-binding</keyword>
<keyword evidence="4" id="KW-0539">Nucleus</keyword>
<evidence type="ECO:0008006" key="9">
    <source>
        <dbReference type="Google" id="ProtNLM"/>
    </source>
</evidence>
<dbReference type="SUPFAM" id="SSF46689">
    <property type="entry name" value="Homeodomain-like"/>
    <property type="match status" value="1"/>
</dbReference>
<evidence type="ECO:0000313" key="7">
    <source>
        <dbReference type="EMBL" id="PNT11712.1"/>
    </source>
</evidence>
<protein>
    <recommendedName>
        <fullName evidence="9">MYB family protein</fullName>
    </recommendedName>
</protein>
<dbReference type="InterPro" id="IPR009057">
    <property type="entry name" value="Homeodomain-like_sf"/>
</dbReference>
<dbReference type="InterPro" id="IPR015495">
    <property type="entry name" value="Myb_TF_plants"/>
</dbReference>
<evidence type="ECO:0000256" key="1">
    <source>
        <dbReference type="ARBA" id="ARBA00004123"/>
    </source>
</evidence>
<dbReference type="AlphaFoldDB" id="B9HYP5"/>
<keyword evidence="8" id="KW-1185">Reference proteome</keyword>
<organism evidence="7 8">
    <name type="scientific">Populus trichocarpa</name>
    <name type="common">Western balsam poplar</name>
    <name type="synonym">Populus balsamifera subsp. trichocarpa</name>
    <dbReference type="NCBI Taxonomy" id="3694"/>
    <lineage>
        <taxon>Eukaryota</taxon>
        <taxon>Viridiplantae</taxon>
        <taxon>Streptophyta</taxon>
        <taxon>Embryophyta</taxon>
        <taxon>Tracheophyta</taxon>
        <taxon>Spermatophyta</taxon>
        <taxon>Magnoliopsida</taxon>
        <taxon>eudicotyledons</taxon>
        <taxon>Gunneridae</taxon>
        <taxon>Pentapetalae</taxon>
        <taxon>rosids</taxon>
        <taxon>fabids</taxon>
        <taxon>Malpighiales</taxon>
        <taxon>Salicaceae</taxon>
        <taxon>Saliceae</taxon>
        <taxon>Populus</taxon>
    </lineage>
</organism>
<evidence type="ECO:0000259" key="6">
    <source>
        <dbReference type="PROSITE" id="PS51294"/>
    </source>
</evidence>
<dbReference type="PROSITE" id="PS51294">
    <property type="entry name" value="HTH_MYB"/>
    <property type="match status" value="2"/>
</dbReference>
<evidence type="ECO:0000256" key="4">
    <source>
        <dbReference type="ARBA" id="ARBA00023242"/>
    </source>
</evidence>
<feature type="domain" description="Myb-like" evidence="5">
    <location>
        <begin position="88"/>
        <end position="138"/>
    </location>
</feature>
<evidence type="ECO:0000313" key="8">
    <source>
        <dbReference type="Proteomes" id="UP000006729"/>
    </source>
</evidence>
<dbReference type="InParanoid" id="B9HYP5"/>
<dbReference type="GO" id="GO:0003677">
    <property type="term" value="F:DNA binding"/>
    <property type="evidence" value="ECO:0007669"/>
    <property type="project" value="UniProtKB-KW"/>
</dbReference>
<gene>
    <name evidence="7" type="ORF">POPTR_011G040300</name>
</gene>
<accession>B9HYP5</accession>
<dbReference type="InterPro" id="IPR001005">
    <property type="entry name" value="SANT/Myb"/>
</dbReference>
<dbReference type="PANTHER" id="PTHR10641">
    <property type="entry name" value="MYB FAMILY TRANSCRIPTION FACTOR"/>
    <property type="match status" value="1"/>
</dbReference>
<dbReference type="Pfam" id="PF00249">
    <property type="entry name" value="Myb_DNA-binding"/>
    <property type="match status" value="2"/>
</dbReference>
<proteinExistence type="predicted"/>
<dbReference type="InterPro" id="IPR017930">
    <property type="entry name" value="Myb_dom"/>
</dbReference>
<comment type="subcellular location">
    <subcellularLocation>
        <location evidence="1">Nucleus</location>
    </subcellularLocation>
</comment>
<name>B9HYP5_POPTR</name>
<dbReference type="HOGENOM" id="CLU_028567_6_4_1"/>
<keyword evidence="2" id="KW-0677">Repeat</keyword>
<evidence type="ECO:0000259" key="5">
    <source>
        <dbReference type="PROSITE" id="PS50090"/>
    </source>
</evidence>
<dbReference type="Gene3D" id="1.10.10.60">
    <property type="entry name" value="Homeodomain-like"/>
    <property type="match status" value="2"/>
</dbReference>
<dbReference type="Proteomes" id="UP000006729">
    <property type="component" value="Chromosome 11"/>
</dbReference>
<feature type="domain" description="HTH myb-type" evidence="6">
    <location>
        <begin position="35"/>
        <end position="87"/>
    </location>
</feature>
<dbReference type="EMBL" id="CM009300">
    <property type="protein sequence ID" value="PNT11712.1"/>
    <property type="molecule type" value="Genomic_DNA"/>
</dbReference>
<dbReference type="FunFam" id="1.10.10.60:FF:000371">
    <property type="entry name" value="MYB transcription factor"/>
    <property type="match status" value="1"/>
</dbReference>
<dbReference type="CDD" id="cd00167">
    <property type="entry name" value="SANT"/>
    <property type="match status" value="2"/>
</dbReference>
<dbReference type="SMR" id="B9HYP5"/>
<dbReference type="FunFam" id="1.10.10.60:FF:000001">
    <property type="entry name" value="MYB-related transcription factor"/>
    <property type="match status" value="1"/>
</dbReference>
<dbReference type="PROSITE" id="PS50090">
    <property type="entry name" value="MYB_LIKE"/>
    <property type="match status" value="2"/>
</dbReference>
<evidence type="ECO:0000256" key="2">
    <source>
        <dbReference type="ARBA" id="ARBA00022737"/>
    </source>
</evidence>
<feature type="domain" description="Myb-like" evidence="5">
    <location>
        <begin position="35"/>
        <end position="87"/>
    </location>
</feature>
<dbReference type="KEGG" id="pop:7495279"/>
<dbReference type="GO" id="GO:0005634">
    <property type="term" value="C:nucleus"/>
    <property type="evidence" value="ECO:0007669"/>
    <property type="project" value="UniProtKB-SubCell"/>
</dbReference>
<evidence type="ECO:0000256" key="3">
    <source>
        <dbReference type="ARBA" id="ARBA00023125"/>
    </source>
</evidence>
<dbReference type="OrthoDB" id="2143914at2759"/>
<dbReference type="SMART" id="SM00717">
    <property type="entry name" value="SANT"/>
    <property type="match status" value="2"/>
</dbReference>
<sequence length="298" mass="34546">MTGAAVWCFKVEDLKSRNRFSRPETMRSISQKYQNLFLKRGTWDPDEDQKLRAYIKRHSIWNWNEMPRAAGLLRSGKSCRLRWMNYLRPDIKRGSFSKEEVQTIIKLQEMLGNRWSTIAAKLPGRTDNDIKNFWNTHVRNRFNNNISNTTVQAPKLQEIQTSEEEFKQRKSSAIDVSLPTAPKILNSEEYSSKGTLPMLPILCSDNFSSSSSSPVNDINENMRMEENDGSFESFAELSLLDQPLSMEAQKCNAEDYGEAYTDEMWVQELLNYPNASHNFDVGQEFWMNCLMQAQLHGN</sequence>